<evidence type="ECO:0000256" key="1">
    <source>
        <dbReference type="SAM" id="MobiDB-lite"/>
    </source>
</evidence>
<evidence type="ECO:0000313" key="2">
    <source>
        <dbReference type="EMBL" id="EGV92760.1"/>
    </source>
</evidence>
<reference evidence="3" key="1">
    <citation type="journal article" date="2011" name="Nat. Biotechnol.">
        <title>The genomic sequence of the Chinese hamster ovary (CHO)-K1 cell line.</title>
        <authorList>
            <person name="Xu X."/>
            <person name="Nagarajan H."/>
            <person name="Lewis N.E."/>
            <person name="Pan S."/>
            <person name="Cai Z."/>
            <person name="Liu X."/>
            <person name="Chen W."/>
            <person name="Xie M."/>
            <person name="Wang W."/>
            <person name="Hammond S."/>
            <person name="Andersen M.R."/>
            <person name="Neff N."/>
            <person name="Passarelli B."/>
            <person name="Koh W."/>
            <person name="Fan H.C."/>
            <person name="Wang J."/>
            <person name="Gui Y."/>
            <person name="Lee K.H."/>
            <person name="Betenbaugh M.J."/>
            <person name="Quake S.R."/>
            <person name="Famili I."/>
            <person name="Palsson B.O."/>
            <person name="Wang J."/>
        </authorList>
    </citation>
    <scope>NUCLEOTIDE SEQUENCE [LARGE SCALE GENOMIC DNA]</scope>
    <source>
        <strain evidence="3">CHO K1 cell line</strain>
    </source>
</reference>
<evidence type="ECO:0000313" key="3">
    <source>
        <dbReference type="Proteomes" id="UP000001075"/>
    </source>
</evidence>
<organism evidence="2 3">
    <name type="scientific">Cricetulus griseus</name>
    <name type="common">Chinese hamster</name>
    <name type="synonym">Cricetulus barabensis griseus</name>
    <dbReference type="NCBI Taxonomy" id="10029"/>
    <lineage>
        <taxon>Eukaryota</taxon>
        <taxon>Metazoa</taxon>
        <taxon>Chordata</taxon>
        <taxon>Craniata</taxon>
        <taxon>Vertebrata</taxon>
        <taxon>Euteleostomi</taxon>
        <taxon>Mammalia</taxon>
        <taxon>Eutheria</taxon>
        <taxon>Euarchontoglires</taxon>
        <taxon>Glires</taxon>
        <taxon>Rodentia</taxon>
        <taxon>Myomorpha</taxon>
        <taxon>Muroidea</taxon>
        <taxon>Cricetidae</taxon>
        <taxon>Cricetinae</taxon>
        <taxon>Cricetulus</taxon>
    </lineage>
</organism>
<sequence length="91" mass="9795">MAVPAAASGRTKRTRRLAGVKLSSRRCPQRGADASRKCRWGPRSRHLCSLSRRGSSLLARRPRRHCYSLTPGIPRPAPVCSASSGTSSVPA</sequence>
<dbReference type="EMBL" id="JH000998">
    <property type="protein sequence ID" value="EGV92760.1"/>
    <property type="molecule type" value="Genomic_DNA"/>
</dbReference>
<feature type="compositionally biased region" description="Basic residues" evidence="1">
    <location>
        <begin position="10"/>
        <end position="28"/>
    </location>
</feature>
<name>G3I068_CRIGR</name>
<feature type="region of interest" description="Disordered" evidence="1">
    <location>
        <begin position="1"/>
        <end position="36"/>
    </location>
</feature>
<gene>
    <name evidence="2" type="ORF">I79_016745</name>
</gene>
<dbReference type="InParanoid" id="G3I068"/>
<accession>G3I068</accession>
<proteinExistence type="predicted"/>
<dbReference type="AlphaFoldDB" id="G3I068"/>
<dbReference type="Proteomes" id="UP000001075">
    <property type="component" value="Unassembled WGS sequence"/>
</dbReference>
<protein>
    <submittedName>
        <fullName evidence="2">Uncharacterized protein</fullName>
    </submittedName>
</protein>